<keyword evidence="1 4" id="KW-0808">Transferase</keyword>
<feature type="binding site" evidence="4">
    <location>
        <begin position="247"/>
        <end position="253"/>
    </location>
    <ligand>
        <name>acetyl-CoA</name>
        <dbReference type="ChEBI" id="CHEBI:57288"/>
        <label>2</label>
    </ligand>
</feature>
<evidence type="ECO:0000313" key="7">
    <source>
        <dbReference type="EMBL" id="MBM7413567.1"/>
    </source>
</evidence>
<dbReference type="PANTHER" id="PTHR43617:SF31">
    <property type="entry name" value="MYCOTHIOL ACETYLTRANSFERASE"/>
    <property type="match status" value="1"/>
</dbReference>
<comment type="caution">
    <text evidence="7">The sequence shown here is derived from an EMBL/GenBank/DDBJ whole genome shotgun (WGS) entry which is preliminary data.</text>
</comment>
<dbReference type="PIRSF" id="PIRSF021524">
    <property type="entry name" value="MSH_acetyltransferase"/>
    <property type="match status" value="1"/>
</dbReference>
<dbReference type="EMBL" id="JAFBBK010000001">
    <property type="protein sequence ID" value="MBM7413567.1"/>
    <property type="molecule type" value="Genomic_DNA"/>
</dbReference>
<feature type="compositionally biased region" description="Basic and acidic residues" evidence="5">
    <location>
        <begin position="39"/>
        <end position="48"/>
    </location>
</feature>
<dbReference type="PANTHER" id="PTHR43617">
    <property type="entry name" value="L-AMINO ACID N-ACETYLTRANSFERASE"/>
    <property type="match status" value="1"/>
</dbReference>
<comment type="subunit">
    <text evidence="4">Monomer.</text>
</comment>
<evidence type="ECO:0000256" key="3">
    <source>
        <dbReference type="ARBA" id="ARBA00023315"/>
    </source>
</evidence>
<evidence type="ECO:0000256" key="5">
    <source>
        <dbReference type="SAM" id="MobiDB-lite"/>
    </source>
</evidence>
<keyword evidence="8" id="KW-1185">Reference proteome</keyword>
<dbReference type="InterPro" id="IPR017813">
    <property type="entry name" value="Mycothiol_AcTrfase"/>
</dbReference>
<feature type="binding site" evidence="4">
    <location>
        <position position="181"/>
    </location>
    <ligand>
        <name>1D-myo-inositol 2-(L-cysteinylamino)-2-deoxy-alpha-D-glucopyranoside</name>
        <dbReference type="ChEBI" id="CHEBI:58887"/>
    </ligand>
</feature>
<evidence type="ECO:0000256" key="4">
    <source>
        <dbReference type="HAMAP-Rule" id="MF_01698"/>
    </source>
</evidence>
<organism evidence="7 8">
    <name type="scientific">Rhodococcoides corynebacterioides</name>
    <dbReference type="NCBI Taxonomy" id="53972"/>
    <lineage>
        <taxon>Bacteria</taxon>
        <taxon>Bacillati</taxon>
        <taxon>Actinomycetota</taxon>
        <taxon>Actinomycetes</taxon>
        <taxon>Mycobacteriales</taxon>
        <taxon>Nocardiaceae</taxon>
        <taxon>Rhodococcoides</taxon>
    </lineage>
</organism>
<dbReference type="InterPro" id="IPR050276">
    <property type="entry name" value="MshD_Acetyltransferase"/>
</dbReference>
<evidence type="ECO:0000256" key="2">
    <source>
        <dbReference type="ARBA" id="ARBA00022737"/>
    </source>
</evidence>
<comment type="catalytic activity">
    <reaction evidence="4">
        <text>1D-myo-inositol 2-(L-cysteinylamino)-2-deoxy-alpha-D-glucopyranoside + acetyl-CoA = mycothiol + CoA + H(+)</text>
        <dbReference type="Rhea" id="RHEA:26172"/>
        <dbReference type="ChEBI" id="CHEBI:15378"/>
        <dbReference type="ChEBI" id="CHEBI:16768"/>
        <dbReference type="ChEBI" id="CHEBI:57287"/>
        <dbReference type="ChEBI" id="CHEBI:57288"/>
        <dbReference type="ChEBI" id="CHEBI:58887"/>
        <dbReference type="EC" id="2.3.1.189"/>
    </reaction>
</comment>
<proteinExistence type="inferred from homology"/>
<feature type="region of interest" description="Disordered" evidence="5">
    <location>
        <begin position="26"/>
        <end position="48"/>
    </location>
</feature>
<dbReference type="HAMAP" id="MF_01698">
    <property type="entry name" value="MshD"/>
    <property type="match status" value="1"/>
</dbReference>
<keyword evidence="3 4" id="KW-0012">Acyltransferase</keyword>
<dbReference type="Pfam" id="PF00583">
    <property type="entry name" value="Acetyltransf_1"/>
    <property type="match status" value="2"/>
</dbReference>
<dbReference type="Gene3D" id="3.40.630.30">
    <property type="match status" value="1"/>
</dbReference>
<feature type="binding site" evidence="4">
    <location>
        <position position="38"/>
    </location>
    <ligand>
        <name>1D-myo-inositol 2-(L-cysteinylamino)-2-deoxy-alpha-D-glucopyranoside</name>
        <dbReference type="ChEBI" id="CHEBI:58887"/>
    </ligand>
</feature>
<dbReference type="RefSeq" id="WP_307806113.1">
    <property type="nucleotide sequence ID" value="NZ_JAFBBK010000001.1"/>
</dbReference>
<evidence type="ECO:0000313" key="8">
    <source>
        <dbReference type="Proteomes" id="UP000703038"/>
    </source>
</evidence>
<feature type="binding site" evidence="4">
    <location>
        <position position="274"/>
    </location>
    <ligand>
        <name>1D-myo-inositol 2-(L-cysteinylamino)-2-deoxy-alpha-D-glucopyranoside</name>
        <dbReference type="ChEBI" id="CHEBI:58887"/>
    </ligand>
</feature>
<comment type="similarity">
    <text evidence="4">Belongs to the acetyltransferase family. MshD subfamily.</text>
</comment>
<dbReference type="CDD" id="cd04301">
    <property type="entry name" value="NAT_SF"/>
    <property type="match status" value="2"/>
</dbReference>
<keyword evidence="2 4" id="KW-0677">Repeat</keyword>
<feature type="binding site" evidence="4">
    <location>
        <begin position="240"/>
        <end position="242"/>
    </location>
    <ligand>
        <name>acetyl-CoA</name>
        <dbReference type="ChEBI" id="CHEBI:57288"/>
        <label>2</label>
    </ligand>
</feature>
<comment type="caution">
    <text evidence="4">Lacks conserved residue(s) required for the propagation of feature annotation.</text>
</comment>
<gene>
    <name evidence="4" type="primary">mshD</name>
    <name evidence="7" type="ORF">JOE42_000300</name>
</gene>
<feature type="binding site" evidence="4">
    <location>
        <position position="236"/>
    </location>
    <ligand>
        <name>1D-myo-inositol 2-(L-cysteinylamino)-2-deoxy-alpha-D-glucopyranoside</name>
        <dbReference type="ChEBI" id="CHEBI:58887"/>
    </ligand>
</feature>
<feature type="domain" description="N-acetyltransferase" evidence="6">
    <location>
        <begin position="5"/>
        <end position="152"/>
    </location>
</feature>
<feature type="binding site" evidence="4">
    <location>
        <position position="223"/>
    </location>
    <ligand>
        <name>1D-myo-inositol 2-(L-cysteinylamino)-2-deoxy-alpha-D-glucopyranoside</name>
        <dbReference type="ChEBI" id="CHEBI:58887"/>
    </ligand>
</feature>
<feature type="binding site" evidence="4">
    <location>
        <begin position="279"/>
        <end position="284"/>
    </location>
    <ligand>
        <name>acetyl-CoA</name>
        <dbReference type="ChEBI" id="CHEBI:57288"/>
        <label>2</label>
    </ligand>
</feature>
<dbReference type="GO" id="GO:0035447">
    <property type="term" value="F:mycothiol synthase activity"/>
    <property type="evidence" value="ECO:0007669"/>
    <property type="project" value="UniProtKB-EC"/>
</dbReference>
<dbReference type="InterPro" id="IPR000182">
    <property type="entry name" value="GNAT_dom"/>
</dbReference>
<evidence type="ECO:0000256" key="1">
    <source>
        <dbReference type="ARBA" id="ARBA00022679"/>
    </source>
</evidence>
<dbReference type="Proteomes" id="UP000703038">
    <property type="component" value="Unassembled WGS sequence"/>
</dbReference>
<accession>A0ABS2KNM1</accession>
<name>A0ABS2KNM1_9NOCA</name>
<sequence>MSDAIRLEARRPIGDEARRVRSAIEAATTADGTPPLSEQAERAVDSPRDDEHLLALDGDHLVGYATLSPARGDAPVMVEAVVHPDHRGRGVGTALVDRALAAPGARVWAHGRLPAADRVAEKAGLEVVRELLQMRRPLGGPDAAALPELTVPDGITVRTYRESDDAEILRVNNAAFSWHPEQGGWTQAEIDERRAESWFDPAGLFVSTSTDDPDTVLGFHWTKVHPPTGDDPELGEVYVVGIDPAAQGRGLGRTLTLAGLRYLADRGLAGVLLYVESDNTAAVHTYDRLGFTTFHVDAAFARV</sequence>
<dbReference type="PROSITE" id="PS51186">
    <property type="entry name" value="GNAT"/>
    <property type="match status" value="2"/>
</dbReference>
<dbReference type="InterPro" id="IPR016181">
    <property type="entry name" value="Acyl_CoA_acyltransferase"/>
</dbReference>
<dbReference type="SUPFAM" id="SSF55729">
    <property type="entry name" value="Acyl-CoA N-acyltransferases (Nat)"/>
    <property type="match status" value="2"/>
</dbReference>
<reference evidence="7 8" key="1">
    <citation type="submission" date="2021-01" db="EMBL/GenBank/DDBJ databases">
        <title>Genomics of switchgrass bacterial isolates.</title>
        <authorList>
            <person name="Shade A."/>
        </authorList>
    </citation>
    <scope>NUCLEOTIDE SEQUENCE [LARGE SCALE GENOMIC DNA]</scope>
    <source>
        <strain evidence="7 8">PvP111</strain>
    </source>
</reference>
<feature type="domain" description="N-acetyltransferase" evidence="6">
    <location>
        <begin position="155"/>
        <end position="303"/>
    </location>
</feature>
<dbReference type="EC" id="2.3.1.189" evidence="4"/>
<feature type="binding site" evidence="4">
    <location>
        <begin position="80"/>
        <end position="82"/>
    </location>
    <ligand>
        <name>acetyl-CoA</name>
        <dbReference type="ChEBI" id="CHEBI:57288"/>
        <label>1</label>
    </ligand>
</feature>
<comment type="function">
    <text evidence="4">Catalyzes the transfer of acetyl from acetyl-CoA to desacetylmycothiol (Cys-GlcN-Ins) to form mycothiol.</text>
</comment>
<evidence type="ECO:0000259" key="6">
    <source>
        <dbReference type="PROSITE" id="PS51186"/>
    </source>
</evidence>
<protein>
    <recommendedName>
        <fullName evidence="4">Mycothiol acetyltransferase</fullName>
        <shortName evidence="4">MSH acetyltransferase</shortName>
        <ecNumber evidence="4">2.3.1.189</ecNumber>
    </recommendedName>
    <alternativeName>
        <fullName evidence="4">Mycothiol synthase</fullName>
    </alternativeName>
</protein>
<dbReference type="NCBIfam" id="TIGR03448">
    <property type="entry name" value="mycothiol_MshD"/>
    <property type="match status" value="1"/>
</dbReference>